<comment type="caution">
    <text evidence="1">The sequence shown here is derived from an EMBL/GenBank/DDBJ whole genome shotgun (WGS) entry which is preliminary data.</text>
</comment>
<dbReference type="STRING" id="1214573.A0A0G2FAJ7"/>
<reference evidence="1 2" key="1">
    <citation type="submission" date="2015-05" db="EMBL/GenBank/DDBJ databases">
        <title>Distinctive expansion of gene families associated with plant cell wall degradation and secondary metabolism in the genomes of grapevine trunk pathogens.</title>
        <authorList>
            <person name="Lawrence D.P."/>
            <person name="Travadon R."/>
            <person name="Rolshausen P.E."/>
            <person name="Baumgartner K."/>
        </authorList>
    </citation>
    <scope>NUCLEOTIDE SEQUENCE [LARGE SCALE GENOMIC DNA]</scope>
    <source>
        <strain evidence="1">DA912</strain>
    </source>
</reference>
<reference evidence="1 2" key="2">
    <citation type="submission" date="2015-05" db="EMBL/GenBank/DDBJ databases">
        <authorList>
            <person name="Morales-Cruz A."/>
            <person name="Amrine K.C."/>
            <person name="Cantu D."/>
        </authorList>
    </citation>
    <scope>NUCLEOTIDE SEQUENCE [LARGE SCALE GENOMIC DNA]</scope>
    <source>
        <strain evidence="1">DA912</strain>
    </source>
</reference>
<dbReference type="OrthoDB" id="5068804at2759"/>
<organism evidence="1 2">
    <name type="scientific">Diaporthe ampelina</name>
    <dbReference type="NCBI Taxonomy" id="1214573"/>
    <lineage>
        <taxon>Eukaryota</taxon>
        <taxon>Fungi</taxon>
        <taxon>Dikarya</taxon>
        <taxon>Ascomycota</taxon>
        <taxon>Pezizomycotina</taxon>
        <taxon>Sordariomycetes</taxon>
        <taxon>Sordariomycetidae</taxon>
        <taxon>Diaporthales</taxon>
        <taxon>Diaporthaceae</taxon>
        <taxon>Diaporthe</taxon>
    </lineage>
</organism>
<dbReference type="AlphaFoldDB" id="A0A0G2FAJ7"/>
<dbReference type="Proteomes" id="UP000034680">
    <property type="component" value="Unassembled WGS sequence"/>
</dbReference>
<evidence type="ECO:0000313" key="2">
    <source>
        <dbReference type="Proteomes" id="UP000034680"/>
    </source>
</evidence>
<name>A0A0G2FAJ7_9PEZI</name>
<proteinExistence type="predicted"/>
<keyword evidence="2" id="KW-1185">Reference proteome</keyword>
<evidence type="ECO:0000313" key="1">
    <source>
        <dbReference type="EMBL" id="KKY31692.1"/>
    </source>
</evidence>
<gene>
    <name evidence="1" type="ORF">UCDDA912_g08345</name>
</gene>
<sequence length="204" mass="22444">MSTEGADDVVLDPSSVSEIIKQGANVAIPTLGFYYEHDATLGAKTSAMIKRRIDCQSREGLDFYEANILNDSRVQDILDSFFPPSSRIVMARYRNFAHDPNHIFQYRAGASNGLFEAGYGDLQKAGCEGTEVEFEHGGLIEKGALNAAVFATDEIAKRWPHMILLDTPDIRRKATEITEAPAGGANVPSHFKRRPGLHAQFKTS</sequence>
<accession>A0A0G2FAJ7</accession>
<dbReference type="EMBL" id="LCUC01000366">
    <property type="protein sequence ID" value="KKY31692.1"/>
    <property type="molecule type" value="Genomic_DNA"/>
</dbReference>
<protein>
    <submittedName>
        <fullName evidence="1">Uncharacterized protein</fullName>
    </submittedName>
</protein>